<accession>A0A7Y9NR91</accession>
<proteinExistence type="predicted"/>
<reference evidence="1 2" key="1">
    <citation type="submission" date="2020-07" db="EMBL/GenBank/DDBJ databases">
        <title>Genomic Encyclopedia of Type Strains, Phase IV (KMG-V): Genome sequencing to study the core and pangenomes of soil and plant-associated prokaryotes.</title>
        <authorList>
            <person name="Whitman W."/>
        </authorList>
    </citation>
    <scope>NUCLEOTIDE SEQUENCE [LARGE SCALE GENOMIC DNA]</scope>
    <source>
        <strain evidence="1 2">M8UP30</strain>
    </source>
</reference>
<evidence type="ECO:0000313" key="1">
    <source>
        <dbReference type="EMBL" id="NYF54081.1"/>
    </source>
</evidence>
<protein>
    <submittedName>
        <fullName evidence="1">Uncharacterized protein</fullName>
    </submittedName>
</protein>
<dbReference type="Proteomes" id="UP000534186">
    <property type="component" value="Unassembled WGS sequence"/>
</dbReference>
<evidence type="ECO:0000313" key="2">
    <source>
        <dbReference type="Proteomes" id="UP000534186"/>
    </source>
</evidence>
<sequence>MDILIVDAPLQYPVIRARSGCQLLPSGNAVIGKLRPPAAHL</sequence>
<dbReference type="AlphaFoldDB" id="A0A7Y9NR91"/>
<gene>
    <name evidence="1" type="ORF">HDF12_004503</name>
</gene>
<name>A0A7Y9NR91_9BACT</name>
<organism evidence="1 2">
    <name type="scientific">Tunturiibacter lichenicola</name>
    <dbReference type="NCBI Taxonomy" id="2051959"/>
    <lineage>
        <taxon>Bacteria</taxon>
        <taxon>Pseudomonadati</taxon>
        <taxon>Acidobacteriota</taxon>
        <taxon>Terriglobia</taxon>
        <taxon>Terriglobales</taxon>
        <taxon>Acidobacteriaceae</taxon>
        <taxon>Tunturiibacter</taxon>
    </lineage>
</organism>
<comment type="caution">
    <text evidence="1">The sequence shown here is derived from an EMBL/GenBank/DDBJ whole genome shotgun (WGS) entry which is preliminary data.</text>
</comment>
<dbReference type="EMBL" id="JACCCV010000003">
    <property type="protein sequence ID" value="NYF54081.1"/>
    <property type="molecule type" value="Genomic_DNA"/>
</dbReference>